<dbReference type="PANTHER" id="PTHR48449">
    <property type="entry name" value="DUF1985 DOMAIN-CONTAINING PROTEIN"/>
    <property type="match status" value="1"/>
</dbReference>
<sequence>MYTGFILGEKLSNFDLLGVLEDEELFGNLSDENAVRVCLLLALELVFMGRLLAEQVDDKLRRLVEDLEAWNSFPWGEHIWRQLYKQILDVVSRHRWKHLKGLEASLKYVPMYTLSRFFWAFKIWILESFERSNNWWKKHPDVIPRGVAWSKKEVFTRSDYGLLFGKDSKIHFDLKATLVEQQPDWYTQSQEFIMGYIPKTRKRRAPDEYDVYLQKLDADRKRGRIEKKYLPLVPSIEATSLITEIGLKDRVIQELNSRVFKLESVIQVICAIK</sequence>
<dbReference type="AlphaFoldDB" id="A0A2U1P8F7"/>
<reference evidence="1 2" key="1">
    <citation type="journal article" date="2018" name="Mol. Plant">
        <title>The genome of Artemisia annua provides insight into the evolution of Asteraceae family and artemisinin biosynthesis.</title>
        <authorList>
            <person name="Shen Q."/>
            <person name="Zhang L."/>
            <person name="Liao Z."/>
            <person name="Wang S."/>
            <person name="Yan T."/>
            <person name="Shi P."/>
            <person name="Liu M."/>
            <person name="Fu X."/>
            <person name="Pan Q."/>
            <person name="Wang Y."/>
            <person name="Lv Z."/>
            <person name="Lu X."/>
            <person name="Zhang F."/>
            <person name="Jiang W."/>
            <person name="Ma Y."/>
            <person name="Chen M."/>
            <person name="Hao X."/>
            <person name="Li L."/>
            <person name="Tang Y."/>
            <person name="Lv G."/>
            <person name="Zhou Y."/>
            <person name="Sun X."/>
            <person name="Brodelius P.E."/>
            <person name="Rose J.K.C."/>
            <person name="Tang K."/>
        </authorList>
    </citation>
    <scope>NUCLEOTIDE SEQUENCE [LARGE SCALE GENOMIC DNA]</scope>
    <source>
        <strain evidence="2">cv. Huhao1</strain>
        <tissue evidence="1">Leaf</tissue>
    </source>
</reference>
<dbReference type="Proteomes" id="UP000245207">
    <property type="component" value="Unassembled WGS sequence"/>
</dbReference>
<dbReference type="OrthoDB" id="1194650at2759"/>
<name>A0A2U1P8F7_ARTAN</name>
<evidence type="ECO:0000313" key="1">
    <source>
        <dbReference type="EMBL" id="PWA82033.1"/>
    </source>
</evidence>
<protein>
    <submittedName>
        <fullName evidence="1">Phospholipase-like protein</fullName>
    </submittedName>
</protein>
<dbReference type="PANTHER" id="PTHR48449:SF1">
    <property type="entry name" value="DUF1985 DOMAIN-CONTAINING PROTEIN"/>
    <property type="match status" value="1"/>
</dbReference>
<accession>A0A2U1P8F7</accession>
<evidence type="ECO:0000313" key="2">
    <source>
        <dbReference type="Proteomes" id="UP000245207"/>
    </source>
</evidence>
<keyword evidence="2" id="KW-1185">Reference proteome</keyword>
<comment type="caution">
    <text evidence="1">The sequence shown here is derived from an EMBL/GenBank/DDBJ whole genome shotgun (WGS) entry which is preliminary data.</text>
</comment>
<dbReference type="EMBL" id="PKPP01001517">
    <property type="protein sequence ID" value="PWA82033.1"/>
    <property type="molecule type" value="Genomic_DNA"/>
</dbReference>
<organism evidence="1 2">
    <name type="scientific">Artemisia annua</name>
    <name type="common">Sweet wormwood</name>
    <dbReference type="NCBI Taxonomy" id="35608"/>
    <lineage>
        <taxon>Eukaryota</taxon>
        <taxon>Viridiplantae</taxon>
        <taxon>Streptophyta</taxon>
        <taxon>Embryophyta</taxon>
        <taxon>Tracheophyta</taxon>
        <taxon>Spermatophyta</taxon>
        <taxon>Magnoliopsida</taxon>
        <taxon>eudicotyledons</taxon>
        <taxon>Gunneridae</taxon>
        <taxon>Pentapetalae</taxon>
        <taxon>asterids</taxon>
        <taxon>campanulids</taxon>
        <taxon>Asterales</taxon>
        <taxon>Asteraceae</taxon>
        <taxon>Asteroideae</taxon>
        <taxon>Anthemideae</taxon>
        <taxon>Artemisiinae</taxon>
        <taxon>Artemisia</taxon>
    </lineage>
</organism>
<proteinExistence type="predicted"/>
<gene>
    <name evidence="1" type="ORF">CTI12_AA182810</name>
</gene>